<accession>A0ABU8UGN2</accession>
<proteinExistence type="predicted"/>
<protein>
    <submittedName>
        <fullName evidence="1">Uncharacterized protein</fullName>
    </submittedName>
</protein>
<comment type="caution">
    <text evidence="1">The sequence shown here is derived from an EMBL/GenBank/DDBJ whole genome shotgun (WGS) entry which is preliminary data.</text>
</comment>
<evidence type="ECO:0000313" key="1">
    <source>
        <dbReference type="EMBL" id="MEJ8668075.1"/>
    </source>
</evidence>
<reference evidence="1 2" key="1">
    <citation type="submission" date="2024-03" db="EMBL/GenBank/DDBJ databases">
        <title>Novel Streptomyces species of biotechnological and ecological value are a feature of Machair soil.</title>
        <authorList>
            <person name="Prole J.R."/>
            <person name="Goodfellow M."/>
            <person name="Allenby N."/>
            <person name="Ward A.C."/>
        </authorList>
    </citation>
    <scope>NUCLEOTIDE SEQUENCE [LARGE SCALE GENOMIC DNA]</scope>
    <source>
        <strain evidence="1 2">MS1.AVA.1</strain>
    </source>
</reference>
<gene>
    <name evidence="1" type="ORF">WKI71_04375</name>
</gene>
<organism evidence="1 2">
    <name type="scientific">Streptomyces machairae</name>
    <dbReference type="NCBI Taxonomy" id="3134109"/>
    <lineage>
        <taxon>Bacteria</taxon>
        <taxon>Bacillati</taxon>
        <taxon>Actinomycetota</taxon>
        <taxon>Actinomycetes</taxon>
        <taxon>Kitasatosporales</taxon>
        <taxon>Streptomycetaceae</taxon>
        <taxon>Streptomyces</taxon>
    </lineage>
</organism>
<evidence type="ECO:0000313" key="2">
    <source>
        <dbReference type="Proteomes" id="UP001376459"/>
    </source>
</evidence>
<dbReference type="Proteomes" id="UP001376459">
    <property type="component" value="Unassembled WGS sequence"/>
</dbReference>
<sequence length="65" mass="7054">MDVLAYFEAARATSRVRAPAQATRARFGTAARPVRGLWGTGRAMAVGGLEAGHYAYDGEAEERRR</sequence>
<keyword evidence="2" id="KW-1185">Reference proteome</keyword>
<dbReference type="EMBL" id="JBBKAK010000001">
    <property type="protein sequence ID" value="MEJ8668075.1"/>
    <property type="molecule type" value="Genomic_DNA"/>
</dbReference>
<name>A0ABU8UGN2_9ACTN</name>